<dbReference type="AlphaFoldDB" id="A0A9X0AYP8"/>
<protein>
    <submittedName>
        <fullName evidence="2">Uncharacterized protein</fullName>
    </submittedName>
</protein>
<dbReference type="EMBL" id="JAPEIS010000001">
    <property type="protein sequence ID" value="KAJ8071392.1"/>
    <property type="molecule type" value="Genomic_DNA"/>
</dbReference>
<organism evidence="2 3">
    <name type="scientific">Sclerotinia nivalis</name>
    <dbReference type="NCBI Taxonomy" id="352851"/>
    <lineage>
        <taxon>Eukaryota</taxon>
        <taxon>Fungi</taxon>
        <taxon>Dikarya</taxon>
        <taxon>Ascomycota</taxon>
        <taxon>Pezizomycotina</taxon>
        <taxon>Leotiomycetes</taxon>
        <taxon>Helotiales</taxon>
        <taxon>Sclerotiniaceae</taxon>
        <taxon>Sclerotinia</taxon>
    </lineage>
</organism>
<dbReference type="Proteomes" id="UP001152300">
    <property type="component" value="Unassembled WGS sequence"/>
</dbReference>
<sequence length="99" mass="11501">MLLTSVKILAKFELGSCLRCIRRQTRIDFSSRNDPHRNTGKERGQKKKLKRPSSTYPTSHSPPISNYPRKKFRNETTLRESNTLGIALRTFPNERKLIS</sequence>
<keyword evidence="3" id="KW-1185">Reference proteome</keyword>
<feature type="compositionally biased region" description="Low complexity" evidence="1">
    <location>
        <begin position="52"/>
        <end position="64"/>
    </location>
</feature>
<feature type="region of interest" description="Disordered" evidence="1">
    <location>
        <begin position="28"/>
        <end position="78"/>
    </location>
</feature>
<name>A0A9X0AYP8_9HELO</name>
<gene>
    <name evidence="2" type="ORF">OCU04_001713</name>
</gene>
<accession>A0A9X0AYP8</accession>
<evidence type="ECO:0000256" key="1">
    <source>
        <dbReference type="SAM" id="MobiDB-lite"/>
    </source>
</evidence>
<comment type="caution">
    <text evidence="2">The sequence shown here is derived from an EMBL/GenBank/DDBJ whole genome shotgun (WGS) entry which is preliminary data.</text>
</comment>
<evidence type="ECO:0000313" key="2">
    <source>
        <dbReference type="EMBL" id="KAJ8071392.1"/>
    </source>
</evidence>
<evidence type="ECO:0000313" key="3">
    <source>
        <dbReference type="Proteomes" id="UP001152300"/>
    </source>
</evidence>
<reference evidence="2" key="1">
    <citation type="submission" date="2022-11" db="EMBL/GenBank/DDBJ databases">
        <title>Genome Resource of Sclerotinia nivalis Strain SnTB1, a Plant Pathogen Isolated from American Ginseng.</title>
        <authorList>
            <person name="Fan S."/>
        </authorList>
    </citation>
    <scope>NUCLEOTIDE SEQUENCE</scope>
    <source>
        <strain evidence="2">SnTB1</strain>
    </source>
</reference>
<feature type="compositionally biased region" description="Basic and acidic residues" evidence="1">
    <location>
        <begin position="28"/>
        <end position="43"/>
    </location>
</feature>
<proteinExistence type="predicted"/>